<evidence type="ECO:0008006" key="4">
    <source>
        <dbReference type="Google" id="ProtNLM"/>
    </source>
</evidence>
<dbReference type="SUPFAM" id="SSF49464">
    <property type="entry name" value="Carboxypeptidase regulatory domain-like"/>
    <property type="match status" value="1"/>
</dbReference>
<dbReference type="InterPro" id="IPR008969">
    <property type="entry name" value="CarboxyPept-like_regulatory"/>
</dbReference>
<reference evidence="2 3" key="1">
    <citation type="submission" date="2018-01" db="EMBL/GenBank/DDBJ databases">
        <title>Complete genome sequence of Flavivirga eckloniae ECD14 isolated from seaweed Ecklonia cava.</title>
        <authorList>
            <person name="Lee J.H."/>
            <person name="Baik K.S."/>
            <person name="Seong C.N."/>
        </authorList>
    </citation>
    <scope>NUCLEOTIDE SEQUENCE [LARGE SCALE GENOMIC DNA]</scope>
    <source>
        <strain evidence="2 3">ECD14</strain>
    </source>
</reference>
<accession>A0A2K9PR51</accession>
<dbReference type="Gene3D" id="2.60.40.1120">
    <property type="entry name" value="Carboxypeptidase-like, regulatory domain"/>
    <property type="match status" value="1"/>
</dbReference>
<evidence type="ECO:0000256" key="1">
    <source>
        <dbReference type="SAM" id="SignalP"/>
    </source>
</evidence>
<gene>
    <name evidence="2" type="ORF">C1H87_12685</name>
</gene>
<dbReference type="RefSeq" id="WP_102756171.1">
    <property type="nucleotide sequence ID" value="NZ_CP025791.1"/>
</dbReference>
<keyword evidence="1" id="KW-0732">Signal</keyword>
<keyword evidence="3" id="KW-1185">Reference proteome</keyword>
<dbReference type="KEGG" id="fek:C1H87_12685"/>
<evidence type="ECO:0000313" key="2">
    <source>
        <dbReference type="EMBL" id="AUP79516.1"/>
    </source>
</evidence>
<name>A0A2K9PR51_9FLAO</name>
<dbReference type="Proteomes" id="UP000235826">
    <property type="component" value="Chromosome"/>
</dbReference>
<sequence>MYILFKISKQNILTLLFVMINAAVTIAQDFPVTVSTNIVAPYGRDAFFYYDNTNVTIINPSINSDVSLYIEFKGDNGVDLRTRESHNPLDLVLQAGSPTILSSFELQDYFAPENLVATGISIAELQQNGLPAGQYQICVRVRNETGQFLSAEEPLGCGYFNIIAAEPPQLINPICGDEITTGSNNVIFSWTIPTGVSPVGVEYTFKMIELLPNQDPNQAFLASTVPAFFEQTFFTQNAFVYGPTNPPLETGKSYAWQVIARDGETNTPFINDGRSQVCWFKWNPATIRAIPILPVEEKPKLPTLTIDPQPMPISSLKGKLLYKFKDTSGSTNTTSTTGNGGFNLANVTVDPNPLINNNTTVSNKPLPPKMGYVVSATGAKPLVGVSVSLVVTHLFNGKDNNGDHKFQPVDDFQSGYLNSENKQAQDQVLATTITDGDGNFNFQGFINPYEDYGLVQSDIDAKQNSDVQNLWMKGDMYKVLRLKVNNQYYLSPDVNITINPFESKNIGEVVSLVKSYNLNVIPKWQADKKQTTNLGILSGVNISLTRGYTPNHVPKNEGNKAHSGSGILGDVVDNGITGANGITFKNLVRHSATNAKDRYTIVATESDKSLVTYKTKVKQYHVLVFAKDFPFTTQSALASSNFGQYLGENMTWNSELNVKTYTDTLWLAPNNPRIFGQVLLAENKEDNETRQLSNEKVHIIETNKNHSQAIKYYGFAKTDTNGSYEFDNLPVHEGGFNNGKREVVGPARLVYTNVEGFKGQLKKYDALKWGQQQKADFKLFADGKISGYVVDEEGNSISANVNVDSLAVKKTVFGFINLGNNGANNSNRFTAANRNYGQIFNFKAPSGKRKLSVKALSGNKIYQPKDTLITISKKGNDKPIKIVLLKKRKRIRFKVVEYNTKNAITNAKVTLEKGTGLETTKLTNNDGYVTFIFDSNVDDFTFSIAPPKGKEDSYTTESFVVRGVPNTVKIKTVLEHAYLEPTAKITGVVSIKTGDGIKPLKDAIVYFQEGNTQKQDTTDAQGRYNLKGIGKSIGNIELIAEKPGTLPMIKTGKKSVTIKSKNVVDFTLEYDKEVSMTTLFGFDFTIVSKERIDDNTFMITEGNIINIPENPNFKIATENDTEQKILSFSNLKIKKTGELDSHNTPIFAPETAVVNLNDKTLDVFINNAFKGALGDGSKQLQLKDNNGKGEIKGRVAINNVSFEFSEAYVNLENDKDITLTTSKGSTNTQVKVFAIDYTKKDVFGIVNKKDKELTFKLGEFEAKAKQDKSYITDNNVVFYTYLQTQKIEGVVPKTLKIEAGELTLQPKKLLPLNTSKALKFKLEAWDFESENWSFNTNDLNIEIPKATIKTGTIDVPVETVRIYSNDFDIDGSFKLDGLNIGGIADLNVVGSSTSFSMNPSAGSDKKPHWELMITNDGGPAASITLPGFETGKTLDFSSISLLSNGEQETSIDNNKPIKFYNIIDITPNGIISGDGFIDVSTSTNLGIPRVPQESGYIRFKKENGKVKATVSPIPFIIDAPGKVTLAIGNKPEDTEIRDGFFKAIGKLTDEEGINLKASIQKTNSDVHIEIEPGQTMQLGGSGTAFKDIKGRIDFDSKADDWTKLTFSGELDGFKGVTPGQRQTFTVHGDIKADSESIEVDNIETPFGDLALTYDIENSRFLGHLNINQSLGGMKFVGAADLLMGSGGWYFMAGGKGTPPGIGEVSVGLILGDSDYLAPDVTGNLMQFAYDKNVPPTIKNGVSGLFVTGQKVLPVINIPDWSIDLGVLNASLGAKAGLDARVWMDFDSSGDTFGIGAMAFAHVYFKANSITCTSLGAEARAELGIKGMYQTATGHFNLDGCGSIMVGGNIKQCVPTVFAGCKWCVSTGFSEAVKLDLHLDSGGNTDVSFGFGNCSGTPLSSGW</sequence>
<feature type="chain" id="PRO_5014908003" description="TANFOR domain-containing protein" evidence="1">
    <location>
        <begin position="28"/>
        <end position="1902"/>
    </location>
</feature>
<feature type="signal peptide" evidence="1">
    <location>
        <begin position="1"/>
        <end position="27"/>
    </location>
</feature>
<proteinExistence type="predicted"/>
<dbReference type="EMBL" id="CP025791">
    <property type="protein sequence ID" value="AUP79516.1"/>
    <property type="molecule type" value="Genomic_DNA"/>
</dbReference>
<organism evidence="2 3">
    <name type="scientific">Flavivirga eckloniae</name>
    <dbReference type="NCBI Taxonomy" id="1803846"/>
    <lineage>
        <taxon>Bacteria</taxon>
        <taxon>Pseudomonadati</taxon>
        <taxon>Bacteroidota</taxon>
        <taxon>Flavobacteriia</taxon>
        <taxon>Flavobacteriales</taxon>
        <taxon>Flavobacteriaceae</taxon>
        <taxon>Flavivirga</taxon>
    </lineage>
</organism>
<evidence type="ECO:0000313" key="3">
    <source>
        <dbReference type="Proteomes" id="UP000235826"/>
    </source>
</evidence>
<protein>
    <recommendedName>
        <fullName evidence="4">TANFOR domain-containing protein</fullName>
    </recommendedName>
</protein>
<dbReference type="OrthoDB" id="1521695at2"/>